<evidence type="ECO:0008006" key="3">
    <source>
        <dbReference type="Google" id="ProtNLM"/>
    </source>
</evidence>
<dbReference type="GeneID" id="93735287"/>
<evidence type="ECO:0000313" key="2">
    <source>
        <dbReference type="Proteomes" id="UP000042738"/>
    </source>
</evidence>
<dbReference type="InterPro" id="IPR036890">
    <property type="entry name" value="HATPase_C_sf"/>
</dbReference>
<dbReference type="SUPFAM" id="SSF55874">
    <property type="entry name" value="ATPase domain of HSP90 chaperone/DNA topoisomerase II/histidine kinase"/>
    <property type="match status" value="1"/>
</dbReference>
<dbReference type="STRING" id="138074.SYMBAF_180019"/>
<proteinExistence type="predicted"/>
<accession>A0A068Z420</accession>
<gene>
    <name evidence="1" type="ORF">SYMBAF_01945</name>
</gene>
<sequence length="689" mass="77381">MSSASLKFSGNLIEELSQKIPSSLFALNELIKNAYDAFSPDVVINISLSKQTITITDHGNGMGTEDIESLFHISKSTKRYGYEVEQDGVRRLTQGSKGLGFLSAFKFGDKVEWVTCKTGVRSKFSVRKSELVAKDDVAGTVIPVITDSHSESGTIITVYSNKGEIEELLSDLSDNRVVEKLAAAIIDDSFNININIENQQQVVSTKKLNSFQKENEENQLFYVAYDSLENEIEFYHKGEHVKSFPFELERTDYSVSLELIIFHFQQGKNSKSVSSLNRRTHDDSLYPLVYINRNLFNNTVIFDPEVLRKKSSGETLPQMIGRVSVTCQSKYIEFNSDRTNFVENNLTRSLLKDLDGLNKLIQTKGAELKKGLRSNKKVPTGKAMPVESANEQKNGTALILVDRKKPTTYYTPSEQIDLEEYIFQVRNSLGEDVKNAEVEIIIDGEKSSSRVLSSVEEPCEKKVCFRYHDTITNLVSKEITLSFELKISNISGTVQEKSLFTIQSGSNYSVRIETVSDLINAIDKAYSSRSKEEFLPVIACSIRSIFEISSDKILKARKKWFAKFDESKLSSTAKREIKDKLLLNVVHLVLLLKKNPRLVTEISDVSGVAYSTLNNLLDVRDFRNSVKNSHVGAHQSTRYLSKPKVESCADACGHFSVICDVLLNSNKVAAFNINKVDESDIEEVFGFIA</sequence>
<reference evidence="1 2" key="1">
    <citation type="journal article" date="2014" name="Genome Announc.">
        <title>Whole-Genome Sequence of Serratia symbiotica Strain CWBI-2.3T, a Free-Living Symbiont of the Black Bean Aphid Aphis fabae.</title>
        <authorList>
            <person name="Foray V."/>
            <person name="Grigorescu A.S."/>
            <person name="Sabri A."/>
            <person name="Haubruge E."/>
            <person name="Lognay G."/>
            <person name="Francis F."/>
            <person name="Fauconnier M.L."/>
            <person name="Hance T."/>
            <person name="Thonart P."/>
        </authorList>
    </citation>
    <scope>NUCLEOTIDE SEQUENCE [LARGE SCALE GENOMIC DNA]</scope>
    <source>
        <strain evidence="1">CWBI-2.3</strain>
    </source>
</reference>
<dbReference type="AlphaFoldDB" id="A0A068Z420"/>
<dbReference type="Proteomes" id="UP000042738">
    <property type="component" value="Chromosome"/>
</dbReference>
<evidence type="ECO:0000313" key="1">
    <source>
        <dbReference type="EMBL" id="QLH61946.1"/>
    </source>
</evidence>
<dbReference type="Gene3D" id="3.30.565.10">
    <property type="entry name" value="Histidine kinase-like ATPase, C-terminal domain"/>
    <property type="match status" value="1"/>
</dbReference>
<protein>
    <recommendedName>
        <fullName evidence="3">ATP-binding protein</fullName>
    </recommendedName>
</protein>
<dbReference type="Pfam" id="PF13589">
    <property type="entry name" value="HATPase_c_3"/>
    <property type="match status" value="1"/>
</dbReference>
<organism evidence="1 2">
    <name type="scientific">Serratia symbiotica</name>
    <dbReference type="NCBI Taxonomy" id="138074"/>
    <lineage>
        <taxon>Bacteria</taxon>
        <taxon>Pseudomonadati</taxon>
        <taxon>Pseudomonadota</taxon>
        <taxon>Gammaproteobacteria</taxon>
        <taxon>Enterobacterales</taxon>
        <taxon>Yersiniaceae</taxon>
        <taxon>Serratia</taxon>
    </lineage>
</organism>
<dbReference type="EMBL" id="CP050855">
    <property type="protein sequence ID" value="QLH61946.1"/>
    <property type="molecule type" value="Genomic_DNA"/>
</dbReference>
<dbReference type="RefSeq" id="WP_082026891.1">
    <property type="nucleotide sequence ID" value="NZ_CP050855.1"/>
</dbReference>
<name>A0A068Z420_9GAMM</name>